<gene>
    <name evidence="2" type="primary">LOC109084800</name>
</gene>
<protein>
    <submittedName>
        <fullName evidence="2">Uncharacterized protein LOC109084800 isoform X2</fullName>
    </submittedName>
</protein>
<accession>A0A9Q9ZZ62</accession>
<dbReference type="RefSeq" id="XP_042579218.1">
    <property type="nucleotide sequence ID" value="XM_042723284.1"/>
</dbReference>
<reference evidence="2" key="1">
    <citation type="submission" date="2025-08" db="UniProtKB">
        <authorList>
            <consortium name="RefSeq"/>
        </authorList>
    </citation>
    <scope>IDENTIFICATION</scope>
    <source>
        <tissue evidence="2">Muscle</tissue>
    </source>
</reference>
<dbReference type="AlphaFoldDB" id="A0A9Q9ZZ62"/>
<dbReference type="GeneID" id="109084800"/>
<organism evidence="2">
    <name type="scientific">Cyprinus carpio</name>
    <name type="common">Common carp</name>
    <dbReference type="NCBI Taxonomy" id="7962"/>
    <lineage>
        <taxon>Eukaryota</taxon>
        <taxon>Metazoa</taxon>
        <taxon>Chordata</taxon>
        <taxon>Craniata</taxon>
        <taxon>Vertebrata</taxon>
        <taxon>Euteleostomi</taxon>
        <taxon>Actinopterygii</taxon>
        <taxon>Neopterygii</taxon>
        <taxon>Teleostei</taxon>
        <taxon>Ostariophysi</taxon>
        <taxon>Cypriniformes</taxon>
        <taxon>Cyprinidae</taxon>
        <taxon>Cyprininae</taxon>
        <taxon>Cyprinus</taxon>
    </lineage>
</organism>
<evidence type="ECO:0000313" key="2">
    <source>
        <dbReference type="RefSeq" id="XP_042579218.1"/>
    </source>
</evidence>
<dbReference type="Proteomes" id="UP001155660">
    <property type="component" value="Chromosome B5"/>
</dbReference>
<proteinExistence type="predicted"/>
<feature type="region of interest" description="Disordered" evidence="1">
    <location>
        <begin position="55"/>
        <end position="97"/>
    </location>
</feature>
<sequence length="97" mass="9969">MAGARRCSQDNEGSCAAIGRALAVAAHGCLAGGVGPHGPGTSRCCGVRTLRTPSHDQGVSAEAGAHQQAHHPRRGVRRGQHRLCRRETDAVSPAVSV</sequence>
<evidence type="ECO:0000256" key="1">
    <source>
        <dbReference type="SAM" id="MobiDB-lite"/>
    </source>
</evidence>
<name>A0A9Q9ZZ62_CYPCA</name>
<feature type="compositionally biased region" description="Basic residues" evidence="1">
    <location>
        <begin position="68"/>
        <end position="84"/>
    </location>
</feature>